<keyword evidence="5 7" id="KW-0238">DNA-binding</keyword>
<proteinExistence type="inferred from homology"/>
<reference evidence="10 11" key="1">
    <citation type="journal article" date="2013" name="Int. J. Syst. Evol. Microbiol.">
        <title>Celerinatantimonas yamalensis sp. nov., a cold-adapted diazotrophic bacterium from a cold permafrost brine.</title>
        <authorList>
            <person name="Shcherbakova V."/>
            <person name="Chuvilskaya N."/>
            <person name="Rivkina E."/>
            <person name="Demidov N."/>
            <person name="Uchaeva V."/>
            <person name="Suetin S."/>
            <person name="Suzina N."/>
            <person name="Gilichinsky D."/>
        </authorList>
    </citation>
    <scope>NUCLEOTIDE SEQUENCE [LARGE SCALE GENOMIC DNA]</scope>
    <source>
        <strain evidence="10 11">C7</strain>
    </source>
</reference>
<dbReference type="InterPro" id="IPR006134">
    <property type="entry name" value="DNA-dir_DNA_pol_B_multi_dom"/>
</dbReference>
<dbReference type="Gene3D" id="3.90.1600.10">
    <property type="entry name" value="Palm domain of DNA polymerase"/>
    <property type="match status" value="2"/>
</dbReference>
<dbReference type="InterPro" id="IPR036397">
    <property type="entry name" value="RNaseH_sf"/>
</dbReference>
<dbReference type="Gene3D" id="3.30.420.10">
    <property type="entry name" value="Ribonuclease H-like superfamily/Ribonuclease H"/>
    <property type="match status" value="1"/>
</dbReference>
<dbReference type="RefSeq" id="WP_408625092.1">
    <property type="nucleotide sequence ID" value="NZ_JBEQCT010000011.1"/>
</dbReference>
<keyword evidence="11" id="KW-1185">Reference proteome</keyword>
<dbReference type="EMBL" id="JBEQCT010000011">
    <property type="protein sequence ID" value="MFM2486794.1"/>
    <property type="molecule type" value="Genomic_DNA"/>
</dbReference>
<dbReference type="SUPFAM" id="SSF53098">
    <property type="entry name" value="Ribonuclease H-like"/>
    <property type="match status" value="1"/>
</dbReference>
<dbReference type="Gene3D" id="2.40.50.590">
    <property type="match status" value="1"/>
</dbReference>
<keyword evidence="7" id="KW-0235">DNA replication</keyword>
<gene>
    <name evidence="10" type="ORF">ABUE30_17315</name>
</gene>
<dbReference type="InterPro" id="IPR017964">
    <property type="entry name" value="DNA-dir_DNA_pol_B_CS"/>
</dbReference>
<evidence type="ECO:0000256" key="1">
    <source>
        <dbReference type="ARBA" id="ARBA00005755"/>
    </source>
</evidence>
<dbReference type="InterPro" id="IPR050240">
    <property type="entry name" value="DNA_pol_type-B"/>
</dbReference>
<dbReference type="Gene3D" id="1.10.132.60">
    <property type="entry name" value="DNA polymerase family B, C-terminal domain"/>
    <property type="match status" value="1"/>
</dbReference>
<comment type="caution">
    <text evidence="10">The sequence shown here is derived from an EMBL/GenBank/DDBJ whole genome shotgun (WGS) entry which is preliminary data.</text>
</comment>
<evidence type="ECO:0000259" key="8">
    <source>
        <dbReference type="Pfam" id="PF00136"/>
    </source>
</evidence>
<evidence type="ECO:0000256" key="2">
    <source>
        <dbReference type="ARBA" id="ARBA00022679"/>
    </source>
</evidence>
<dbReference type="InterPro" id="IPR012337">
    <property type="entry name" value="RNaseH-like_sf"/>
</dbReference>
<evidence type="ECO:0000256" key="5">
    <source>
        <dbReference type="ARBA" id="ARBA00023125"/>
    </source>
</evidence>
<dbReference type="CDD" id="cd05537">
    <property type="entry name" value="POLBc_Pol_II"/>
    <property type="match status" value="1"/>
</dbReference>
<evidence type="ECO:0000259" key="9">
    <source>
        <dbReference type="Pfam" id="PF03104"/>
    </source>
</evidence>
<keyword evidence="3 7" id="KW-0548">Nucleotidyltransferase</keyword>
<dbReference type="CDD" id="cd05784">
    <property type="entry name" value="DNA_polB_II_exo"/>
    <property type="match status" value="1"/>
</dbReference>
<evidence type="ECO:0000256" key="7">
    <source>
        <dbReference type="RuleBase" id="RU000442"/>
    </source>
</evidence>
<dbReference type="InterPro" id="IPR006133">
    <property type="entry name" value="DNA-dir_DNA_pol_B_exonuc"/>
</dbReference>
<dbReference type="Pfam" id="PF03104">
    <property type="entry name" value="DNA_pol_B_exo1"/>
    <property type="match status" value="1"/>
</dbReference>
<accession>A0ABW9GBP3</accession>
<sequence>MTQSQGLLLNRASYDSQKQAVIELWVATVDGPVRLWVDNQQPLFFIDTASLPAVKQALAALSYQAKALAHTTFSQQPVSALYFSNLDHYYRGRELLDRALINHYEADIRLHERYLMERFAYGMVTFTGQADAKAGYTEYRQVKLRGIDAPLPPLKQLSFDLECSRHGELYSIGFTGCGQSLVLMIGSEQLSDETPTEWVTNEAMLIQRFIDWVQYLDPDLLIGWNVVQFDCRLLVERAKRHHVQLRLGRGQSLARWREPTTTRQGIITIPGRVVIDGIDALKTATYQFDSFSLEFVAQNLLGRGKLTDNSEQRLAEIEHNFRANKPALAAYNLADCQLVEDIFQQTQIIDFLALRSQLTGLEFDRSGGSVAAFSNVYLPKLHRAHYIAPNLPAGGGLASPGGYVMDSKPGLYRNVLVLDFKSLYPSIIRTFKIDPMGLIEGLAHPDDAIDGFLGAKFSRTEHFLPAIIDQLWQQRDVAKRHHDSARSQAIKILMNSFYGVLGSGGCRFYDQRLASSITMRGQQILQQTAQWLTEEGCGVIYGDTDSIFVLVGDALNDHQANARGQTLAATINQKWQETITYEYQLDCALELEFETHYQRFHMPTIRGSLAGSKKRYAGLTCDGKLIFKGLETVRSDWTELAKIFQTELYRLVFADQDPSTMILDTVESTQRGEHDEQLVYRKRLRRDLADYTKNIPPQVRAARDADARSQALGKPQRYQNKGWIRYLITLNGPQALEYQDSPPDYQHYIDKQLKPVADAILPLLGFDFDAIISAQLGLF</sequence>
<organism evidence="10 11">
    <name type="scientific">Celerinatantimonas yamalensis</name>
    <dbReference type="NCBI Taxonomy" id="559956"/>
    <lineage>
        <taxon>Bacteria</taxon>
        <taxon>Pseudomonadati</taxon>
        <taxon>Pseudomonadota</taxon>
        <taxon>Gammaproteobacteria</taxon>
        <taxon>Celerinatantimonadaceae</taxon>
        <taxon>Celerinatantimonas</taxon>
    </lineage>
</organism>
<dbReference type="PRINTS" id="PR00106">
    <property type="entry name" value="DNAPOLB"/>
</dbReference>
<dbReference type="Proteomes" id="UP001629953">
    <property type="component" value="Unassembled WGS sequence"/>
</dbReference>
<keyword evidence="2 7" id="KW-0808">Transferase</keyword>
<dbReference type="GO" id="GO:0003887">
    <property type="term" value="F:DNA-directed DNA polymerase activity"/>
    <property type="evidence" value="ECO:0007669"/>
    <property type="project" value="UniProtKB-EC"/>
</dbReference>
<evidence type="ECO:0000313" key="11">
    <source>
        <dbReference type="Proteomes" id="UP001629953"/>
    </source>
</evidence>
<dbReference type="PANTHER" id="PTHR10322">
    <property type="entry name" value="DNA POLYMERASE CATALYTIC SUBUNIT"/>
    <property type="match status" value="1"/>
</dbReference>
<name>A0ABW9GBP3_9GAMM</name>
<dbReference type="SMART" id="SM00486">
    <property type="entry name" value="POLBc"/>
    <property type="match status" value="1"/>
</dbReference>
<comment type="catalytic activity">
    <reaction evidence="6 7">
        <text>DNA(n) + a 2'-deoxyribonucleoside 5'-triphosphate = DNA(n+1) + diphosphate</text>
        <dbReference type="Rhea" id="RHEA:22508"/>
        <dbReference type="Rhea" id="RHEA-COMP:17339"/>
        <dbReference type="Rhea" id="RHEA-COMP:17340"/>
        <dbReference type="ChEBI" id="CHEBI:33019"/>
        <dbReference type="ChEBI" id="CHEBI:61560"/>
        <dbReference type="ChEBI" id="CHEBI:173112"/>
        <dbReference type="EC" id="2.7.7.7"/>
    </reaction>
</comment>
<protein>
    <recommendedName>
        <fullName evidence="7">DNA polymerase</fullName>
        <ecNumber evidence="7">2.7.7.7</ecNumber>
    </recommendedName>
</protein>
<dbReference type="SUPFAM" id="SSF56672">
    <property type="entry name" value="DNA/RNA polymerases"/>
    <property type="match status" value="1"/>
</dbReference>
<dbReference type="NCBIfam" id="NF004421">
    <property type="entry name" value="PRK05762.1-2"/>
    <property type="match status" value="1"/>
</dbReference>
<dbReference type="InterPro" id="IPR043502">
    <property type="entry name" value="DNA/RNA_pol_sf"/>
</dbReference>
<dbReference type="InterPro" id="IPR042087">
    <property type="entry name" value="DNA_pol_B_thumb"/>
</dbReference>
<keyword evidence="4 7" id="KW-0239">DNA-directed DNA polymerase</keyword>
<dbReference type="InterPro" id="IPR023211">
    <property type="entry name" value="DNA_pol_palm_dom_sf"/>
</dbReference>
<dbReference type="PANTHER" id="PTHR10322:SF23">
    <property type="entry name" value="DNA POLYMERASE DELTA CATALYTIC SUBUNIT"/>
    <property type="match status" value="1"/>
</dbReference>
<evidence type="ECO:0000256" key="3">
    <source>
        <dbReference type="ARBA" id="ARBA00022695"/>
    </source>
</evidence>
<feature type="domain" description="DNA-directed DNA polymerase family B exonuclease" evidence="9">
    <location>
        <begin position="152"/>
        <end position="294"/>
    </location>
</feature>
<evidence type="ECO:0000256" key="4">
    <source>
        <dbReference type="ARBA" id="ARBA00022932"/>
    </source>
</evidence>
<evidence type="ECO:0000256" key="6">
    <source>
        <dbReference type="ARBA" id="ARBA00049244"/>
    </source>
</evidence>
<dbReference type="PROSITE" id="PS00116">
    <property type="entry name" value="DNA_POLYMERASE_B"/>
    <property type="match status" value="1"/>
</dbReference>
<dbReference type="InterPro" id="IPR006172">
    <property type="entry name" value="DNA-dir_DNA_pol_B"/>
</dbReference>
<dbReference type="EC" id="2.7.7.7" evidence="7"/>
<evidence type="ECO:0000313" key="10">
    <source>
        <dbReference type="EMBL" id="MFM2486794.1"/>
    </source>
</evidence>
<dbReference type="Pfam" id="PF00136">
    <property type="entry name" value="DNA_pol_B"/>
    <property type="match status" value="1"/>
</dbReference>
<feature type="domain" description="DNA-directed DNA polymerase family B multifunctional" evidence="8">
    <location>
        <begin position="377"/>
        <end position="735"/>
    </location>
</feature>
<comment type="similarity">
    <text evidence="1 7">Belongs to the DNA polymerase type-B family.</text>
</comment>